<reference evidence="2" key="2">
    <citation type="journal article" date="2021" name="J Anim Sci Technol">
        <title>Complete genome sequence of Paenibacillus konkukensis sp. nov. SK3146 as a potential probiotic strain.</title>
        <authorList>
            <person name="Jung H.I."/>
            <person name="Park S."/>
            <person name="Niu K.M."/>
            <person name="Lee S.W."/>
            <person name="Kothari D."/>
            <person name="Yi K.J."/>
            <person name="Kim S.K."/>
        </authorList>
    </citation>
    <scope>NUCLEOTIDE SEQUENCE</scope>
    <source>
        <strain evidence="2">SK3146</strain>
    </source>
</reference>
<keyword evidence="1" id="KW-1133">Transmembrane helix</keyword>
<dbReference type="EMBL" id="CP027059">
    <property type="protein sequence ID" value="UQZ81622.1"/>
    <property type="molecule type" value="Genomic_DNA"/>
</dbReference>
<organism evidence="2 3">
    <name type="scientific">Paenibacillus konkukensis</name>
    <dbReference type="NCBI Taxonomy" id="2020716"/>
    <lineage>
        <taxon>Bacteria</taxon>
        <taxon>Bacillati</taxon>
        <taxon>Bacillota</taxon>
        <taxon>Bacilli</taxon>
        <taxon>Bacillales</taxon>
        <taxon>Paenibacillaceae</taxon>
        <taxon>Paenibacillus</taxon>
    </lineage>
</organism>
<dbReference type="Proteomes" id="UP001057134">
    <property type="component" value="Chromosome"/>
</dbReference>
<keyword evidence="3" id="KW-1185">Reference proteome</keyword>
<dbReference type="RefSeq" id="WP_249863850.1">
    <property type="nucleotide sequence ID" value="NZ_CP027059.1"/>
</dbReference>
<feature type="transmembrane region" description="Helical" evidence="1">
    <location>
        <begin position="21"/>
        <end position="49"/>
    </location>
</feature>
<keyword evidence="1" id="KW-0812">Transmembrane</keyword>
<evidence type="ECO:0008006" key="4">
    <source>
        <dbReference type="Google" id="ProtNLM"/>
    </source>
</evidence>
<name>A0ABY4RJW4_9BACL</name>
<gene>
    <name evidence="2" type="ORF">SK3146_00778</name>
</gene>
<evidence type="ECO:0000256" key="1">
    <source>
        <dbReference type="SAM" id="Phobius"/>
    </source>
</evidence>
<keyword evidence="1" id="KW-0472">Membrane</keyword>
<accession>A0ABY4RJW4</accession>
<evidence type="ECO:0000313" key="3">
    <source>
        <dbReference type="Proteomes" id="UP001057134"/>
    </source>
</evidence>
<sequence length="339" mass="37719">MKRLWKRSSKPGLRFFRDGSGSFTIEASFVLPVILISTIALLFLGLYVFQTSSAFQRAGLAADRAAFTWDDTARDPVTGDADPNERSDGLYWRLTNDSMSDLFRFLIPNAGAQVALPASSGYEDGPELKLSKAGALISKDWNGKMEYVNNGLSREVTVQLDKPFRSPLFAAGWLNQQVASEAEAQIVDPMESIRLVDLTRTFIKEVQGRIKPAAALKAMKEPNAVPESPAQIIGHKEAAAYLRALVNGTGKTFQVNASTTRVVDAMDANQVAHQAYFNFKEKQLLEEQLPKDVALLRNGTEVKGVVWHFFKLRNQDKVKLSESFKRELERQGIVIVIHE</sequence>
<protein>
    <recommendedName>
        <fullName evidence="4">Pilus assembly protein</fullName>
    </recommendedName>
</protein>
<reference evidence="2" key="1">
    <citation type="submission" date="2018-02" db="EMBL/GenBank/DDBJ databases">
        <authorList>
            <person name="Kim S.-K."/>
            <person name="Jung H.-I."/>
            <person name="Lee S.-W."/>
        </authorList>
    </citation>
    <scope>NUCLEOTIDE SEQUENCE</scope>
    <source>
        <strain evidence="2">SK3146</strain>
    </source>
</reference>
<evidence type="ECO:0000313" key="2">
    <source>
        <dbReference type="EMBL" id="UQZ81622.1"/>
    </source>
</evidence>
<proteinExistence type="predicted"/>